<protein>
    <submittedName>
        <fullName evidence="2">RND transporter</fullName>
    </submittedName>
</protein>
<proteinExistence type="predicted"/>
<dbReference type="AlphaFoldDB" id="A0A6L3MQC6"/>
<organism evidence="2 3">
    <name type="scientific">Burkholderia territorii</name>
    <dbReference type="NCBI Taxonomy" id="1503055"/>
    <lineage>
        <taxon>Bacteria</taxon>
        <taxon>Pseudomonadati</taxon>
        <taxon>Pseudomonadota</taxon>
        <taxon>Betaproteobacteria</taxon>
        <taxon>Burkholderiales</taxon>
        <taxon>Burkholderiaceae</taxon>
        <taxon>Burkholderia</taxon>
        <taxon>Burkholderia cepacia complex</taxon>
    </lineage>
</organism>
<evidence type="ECO:0000313" key="2">
    <source>
        <dbReference type="EMBL" id="KAB0632900.1"/>
    </source>
</evidence>
<feature type="chain" id="PRO_5027109709" evidence="1">
    <location>
        <begin position="20"/>
        <end position="55"/>
    </location>
</feature>
<evidence type="ECO:0000313" key="3">
    <source>
        <dbReference type="Proteomes" id="UP000473571"/>
    </source>
</evidence>
<gene>
    <name evidence="2" type="ORF">F7R13_35330</name>
</gene>
<accession>A0A6L3MQC6</accession>
<dbReference type="Proteomes" id="UP000473571">
    <property type="component" value="Unassembled WGS sequence"/>
</dbReference>
<sequence>MIRIAALFAAGLLSACTIAPRPIAPVAVGADRFRHADAVREADASLAEWPAWFGA</sequence>
<comment type="caution">
    <text evidence="2">The sequence shown here is derived from an EMBL/GenBank/DDBJ whole genome shotgun (WGS) entry which is preliminary data.</text>
</comment>
<name>A0A6L3MQC6_9BURK</name>
<dbReference type="PROSITE" id="PS51257">
    <property type="entry name" value="PROKAR_LIPOPROTEIN"/>
    <property type="match status" value="1"/>
</dbReference>
<reference evidence="2 3" key="1">
    <citation type="submission" date="2019-09" db="EMBL/GenBank/DDBJ databases">
        <title>Draft genome sequences of 48 bacterial type strains from the CCUG.</title>
        <authorList>
            <person name="Tunovic T."/>
            <person name="Pineiro-Iglesias B."/>
            <person name="Unosson C."/>
            <person name="Inganas E."/>
            <person name="Ohlen M."/>
            <person name="Cardew S."/>
            <person name="Jensie-Markopoulos S."/>
            <person name="Salva-Serra F."/>
            <person name="Jaen-Luchoro D."/>
            <person name="Karlsson R."/>
            <person name="Svensson-Stadler L."/>
            <person name="Chun J."/>
            <person name="Moore E."/>
        </authorList>
    </citation>
    <scope>NUCLEOTIDE SEQUENCE [LARGE SCALE GENOMIC DNA]</scope>
    <source>
        <strain evidence="2 3">CCUG 65687</strain>
    </source>
</reference>
<feature type="signal peptide" evidence="1">
    <location>
        <begin position="1"/>
        <end position="19"/>
    </location>
</feature>
<keyword evidence="1" id="KW-0732">Signal</keyword>
<evidence type="ECO:0000256" key="1">
    <source>
        <dbReference type="SAM" id="SignalP"/>
    </source>
</evidence>
<dbReference type="EMBL" id="VZOL01001329">
    <property type="protein sequence ID" value="KAB0632900.1"/>
    <property type="molecule type" value="Genomic_DNA"/>
</dbReference>
<feature type="non-terminal residue" evidence="2">
    <location>
        <position position="55"/>
    </location>
</feature>